<dbReference type="AlphaFoldDB" id="A0A7Y9QYM2"/>
<evidence type="ECO:0000256" key="1">
    <source>
        <dbReference type="ARBA" id="ARBA00022630"/>
    </source>
</evidence>
<feature type="domain" description="NADPH-dependent FMN reductase-like" evidence="3">
    <location>
        <begin position="8"/>
        <end position="157"/>
    </location>
</feature>
<dbReference type="Pfam" id="PF03358">
    <property type="entry name" value="FMN_red"/>
    <property type="match status" value="1"/>
</dbReference>
<dbReference type="Gene3D" id="3.40.50.360">
    <property type="match status" value="1"/>
</dbReference>
<dbReference type="InterPro" id="IPR051796">
    <property type="entry name" value="ISF_SsuE-like"/>
</dbReference>
<dbReference type="Proteomes" id="UP000518288">
    <property type="component" value="Unassembled WGS sequence"/>
</dbReference>
<accession>A0A7Y9QYM2</accession>
<keyword evidence="1" id="KW-0285">Flavoprotein</keyword>
<sequence>MDHAAHYLFLIASAREPGHVGNTEWLARRAAAQLAPDAQQTWLHLSDIPLPAFVDQRHTTGTYPWPDDRVRPLLDATMACTDLVLVSPVYWYSFPSALKTYLDHWSAWMRIEGLPFKEAMARKRLHLITTSGNRAKAQPMIDSTKLCAEFLSMTFAGALWGKGGPPGAVQSDDVAIAAADRFFLPPAA</sequence>
<evidence type="ECO:0000256" key="2">
    <source>
        <dbReference type="ARBA" id="ARBA00022643"/>
    </source>
</evidence>
<gene>
    <name evidence="4" type="ORF">BDD16_002941</name>
</gene>
<evidence type="ECO:0000259" key="3">
    <source>
        <dbReference type="Pfam" id="PF03358"/>
    </source>
</evidence>
<organism evidence="4 5">
    <name type="scientific">Sphaerotilus montanus</name>
    <dbReference type="NCBI Taxonomy" id="522889"/>
    <lineage>
        <taxon>Bacteria</taxon>
        <taxon>Pseudomonadati</taxon>
        <taxon>Pseudomonadota</taxon>
        <taxon>Betaproteobacteria</taxon>
        <taxon>Burkholderiales</taxon>
        <taxon>Sphaerotilaceae</taxon>
        <taxon>Sphaerotilus</taxon>
    </lineage>
</organism>
<dbReference type="PANTHER" id="PTHR43278:SF4">
    <property type="entry name" value="NAD(P)H-DEPENDENT FMN-CONTAINING OXIDOREDUCTASE YWQN-RELATED"/>
    <property type="match status" value="1"/>
</dbReference>
<evidence type="ECO:0000313" key="4">
    <source>
        <dbReference type="EMBL" id="NYG33955.1"/>
    </source>
</evidence>
<dbReference type="SUPFAM" id="SSF52218">
    <property type="entry name" value="Flavoproteins"/>
    <property type="match status" value="1"/>
</dbReference>
<protein>
    <submittedName>
        <fullName evidence="4">NAD(P)H-dependent FMN reductase</fullName>
    </submittedName>
</protein>
<keyword evidence="5" id="KW-1185">Reference proteome</keyword>
<dbReference type="RefSeq" id="WP_179634656.1">
    <property type="nucleotide sequence ID" value="NZ_JACCFH010000001.1"/>
</dbReference>
<dbReference type="PANTHER" id="PTHR43278">
    <property type="entry name" value="NAD(P)H-DEPENDENT FMN-CONTAINING OXIDOREDUCTASE YWQN-RELATED"/>
    <property type="match status" value="1"/>
</dbReference>
<dbReference type="InterPro" id="IPR005025">
    <property type="entry name" value="FMN_Rdtase-like_dom"/>
</dbReference>
<name>A0A7Y9QYM2_9BURK</name>
<dbReference type="InterPro" id="IPR029039">
    <property type="entry name" value="Flavoprotein-like_sf"/>
</dbReference>
<proteinExistence type="predicted"/>
<keyword evidence="2" id="KW-0288">FMN</keyword>
<reference evidence="4 5" key="1">
    <citation type="submission" date="2020-07" db="EMBL/GenBank/DDBJ databases">
        <title>Genomic Encyclopedia of Archaeal and Bacterial Type Strains, Phase II (KMG-II): from individual species to whole genera.</title>
        <authorList>
            <person name="Goeker M."/>
        </authorList>
    </citation>
    <scope>NUCLEOTIDE SEQUENCE [LARGE SCALE GENOMIC DNA]</scope>
    <source>
        <strain evidence="4 5">DSM 21226</strain>
    </source>
</reference>
<dbReference type="GO" id="GO:0016491">
    <property type="term" value="F:oxidoreductase activity"/>
    <property type="evidence" value="ECO:0007669"/>
    <property type="project" value="InterPro"/>
</dbReference>
<comment type="caution">
    <text evidence="4">The sequence shown here is derived from an EMBL/GenBank/DDBJ whole genome shotgun (WGS) entry which is preliminary data.</text>
</comment>
<evidence type="ECO:0000313" key="5">
    <source>
        <dbReference type="Proteomes" id="UP000518288"/>
    </source>
</evidence>
<dbReference type="EMBL" id="JACCFH010000001">
    <property type="protein sequence ID" value="NYG33955.1"/>
    <property type="molecule type" value="Genomic_DNA"/>
</dbReference>